<dbReference type="AlphaFoldDB" id="A0A2H9TI52"/>
<dbReference type="GO" id="GO:0031097">
    <property type="term" value="C:medial cortex"/>
    <property type="evidence" value="ECO:0007669"/>
    <property type="project" value="EnsemblFungi"/>
</dbReference>
<dbReference type="PROSITE" id="PS00231">
    <property type="entry name" value="F_ACTIN_CAPPING_BETA"/>
    <property type="match status" value="1"/>
</dbReference>
<dbReference type="FunFam" id="1.20.58.570:FF:000001">
    <property type="entry name" value="F-actin-capping protein subunit beta"/>
    <property type="match status" value="1"/>
</dbReference>
<dbReference type="STRING" id="1246581.A0A2H9TI52"/>
<organism evidence="9 10">
    <name type="scientific">Paramicrosporidium saccamoebae</name>
    <dbReference type="NCBI Taxonomy" id="1246581"/>
    <lineage>
        <taxon>Eukaryota</taxon>
        <taxon>Fungi</taxon>
        <taxon>Fungi incertae sedis</taxon>
        <taxon>Cryptomycota</taxon>
        <taxon>Cryptomycota incertae sedis</taxon>
        <taxon>Paramicrosporidium</taxon>
    </lineage>
</organism>
<dbReference type="PANTHER" id="PTHR10619:SF0">
    <property type="entry name" value="F-ACTIN-CAPPING PROTEIN SUBUNIT BETA ISOFORMS 1 AND 2"/>
    <property type="match status" value="1"/>
</dbReference>
<keyword evidence="10" id="KW-1185">Reference proteome</keyword>
<dbReference type="EMBL" id="MTSL01000174">
    <property type="protein sequence ID" value="PJF17428.1"/>
    <property type="molecule type" value="Genomic_DNA"/>
</dbReference>
<gene>
    <name evidence="9" type="ORF">PSACC_02712</name>
</gene>
<evidence type="ECO:0000256" key="7">
    <source>
        <dbReference type="ARBA" id="ARBA00023212"/>
    </source>
</evidence>
<evidence type="ECO:0000256" key="3">
    <source>
        <dbReference type="ARBA" id="ARBA00021859"/>
    </source>
</evidence>
<dbReference type="Proteomes" id="UP000240830">
    <property type="component" value="Unassembled WGS sequence"/>
</dbReference>
<dbReference type="GO" id="GO:0000142">
    <property type="term" value="C:cellular bud neck contractile ring"/>
    <property type="evidence" value="ECO:0007669"/>
    <property type="project" value="EnsemblFungi"/>
</dbReference>
<evidence type="ECO:0000313" key="9">
    <source>
        <dbReference type="EMBL" id="PJF17428.1"/>
    </source>
</evidence>
<keyword evidence="5 8" id="KW-0963">Cytoplasm</keyword>
<dbReference type="GO" id="GO:0043332">
    <property type="term" value="C:mating projection tip"/>
    <property type="evidence" value="ECO:0007669"/>
    <property type="project" value="EnsemblFungi"/>
</dbReference>
<dbReference type="GO" id="GO:0044396">
    <property type="term" value="P:actin cortical patch organization"/>
    <property type="evidence" value="ECO:0007669"/>
    <property type="project" value="EnsemblFungi"/>
</dbReference>
<dbReference type="InterPro" id="IPR043175">
    <property type="entry name" value="CAPZB_N"/>
</dbReference>
<dbReference type="GO" id="GO:0008290">
    <property type="term" value="C:F-actin capping protein complex"/>
    <property type="evidence" value="ECO:0007669"/>
    <property type="project" value="UniProtKB-UniRule"/>
</dbReference>
<dbReference type="InterPro" id="IPR042276">
    <property type="entry name" value="CapZ_alpha/beta_2"/>
</dbReference>
<dbReference type="InterPro" id="IPR019771">
    <property type="entry name" value="F-actin_capping_bsu_CS"/>
</dbReference>
<evidence type="ECO:0000256" key="8">
    <source>
        <dbReference type="RuleBase" id="RU365078"/>
    </source>
</evidence>
<comment type="caution">
    <text evidence="9">The sequence shown here is derived from an EMBL/GenBank/DDBJ whole genome shotgun (WGS) entry which is preliminary data.</text>
</comment>
<dbReference type="GO" id="GO:0051016">
    <property type="term" value="P:barbed-end actin filament capping"/>
    <property type="evidence" value="ECO:0007669"/>
    <property type="project" value="UniProtKB-UniRule"/>
</dbReference>
<dbReference type="GO" id="GO:0051015">
    <property type="term" value="F:actin filament binding"/>
    <property type="evidence" value="ECO:0007669"/>
    <property type="project" value="EnsemblFungi"/>
</dbReference>
<dbReference type="GO" id="GO:0030479">
    <property type="term" value="C:actin cortical patch"/>
    <property type="evidence" value="ECO:0007669"/>
    <property type="project" value="EnsemblFungi"/>
</dbReference>
<evidence type="ECO:0000313" key="10">
    <source>
        <dbReference type="Proteomes" id="UP000240830"/>
    </source>
</evidence>
<dbReference type="PRINTS" id="PR00192">
    <property type="entry name" value="FACTINCAPB"/>
</dbReference>
<evidence type="ECO:0000256" key="2">
    <source>
        <dbReference type="ARBA" id="ARBA00006039"/>
    </source>
</evidence>
<dbReference type="InterPro" id="IPR001698">
    <property type="entry name" value="CAPZB"/>
</dbReference>
<dbReference type="Pfam" id="PF01115">
    <property type="entry name" value="F_actin_cap_B"/>
    <property type="match status" value="1"/>
</dbReference>
<dbReference type="GO" id="GO:1903475">
    <property type="term" value="P:mitotic actomyosin contractile ring assembly"/>
    <property type="evidence" value="ECO:0007669"/>
    <property type="project" value="EnsemblFungi"/>
</dbReference>
<dbReference type="GO" id="GO:0099079">
    <property type="term" value="C:actin body"/>
    <property type="evidence" value="ECO:0007669"/>
    <property type="project" value="EnsemblFungi"/>
</dbReference>
<evidence type="ECO:0000256" key="6">
    <source>
        <dbReference type="ARBA" id="ARBA00023203"/>
    </source>
</evidence>
<dbReference type="OrthoDB" id="9979678at2759"/>
<dbReference type="GO" id="GO:1902404">
    <property type="term" value="P:mitotic actomyosin contractile ring contraction"/>
    <property type="evidence" value="ECO:0007669"/>
    <property type="project" value="EnsemblFungi"/>
</dbReference>
<evidence type="ECO:0000256" key="5">
    <source>
        <dbReference type="ARBA" id="ARBA00022490"/>
    </source>
</evidence>
<comment type="function">
    <text evidence="8">F-actin-capping proteins bind in a Ca(2+)-independent manner to the fast growing ends of actin filaments (barbed end) thereby blocking the exchange of subunits at these ends. Unlike other capping proteins (such as gelsolin and severin), these proteins do not sever actin filaments.</text>
</comment>
<proteinExistence type="inferred from homology"/>
<name>A0A2H9TI52_9FUNG</name>
<dbReference type="Gene3D" id="1.20.58.570">
    <property type="match status" value="1"/>
</dbReference>
<keyword evidence="7 8" id="KW-0206">Cytoskeleton</keyword>
<accession>A0A2H9TI52</accession>
<reference evidence="9 10" key="1">
    <citation type="submission" date="2016-10" db="EMBL/GenBank/DDBJ databases">
        <title>The genome of Paramicrosporidium saccamoebae is the missing link in understanding Cryptomycota and Microsporidia evolution.</title>
        <authorList>
            <person name="Quandt C.A."/>
            <person name="Beaudet D."/>
            <person name="Corsaro D."/>
            <person name="Michel R."/>
            <person name="Corradi N."/>
            <person name="James T."/>
        </authorList>
    </citation>
    <scope>NUCLEOTIDE SEQUENCE [LARGE SCALE GENOMIC DNA]</scope>
    <source>
        <strain evidence="9 10">KSL3</strain>
    </source>
</reference>
<dbReference type="InterPro" id="IPR037282">
    <property type="entry name" value="CapZ_alpha/beta"/>
</dbReference>
<comment type="subunit">
    <text evidence="8">Heterodimer of an alpha and a beta subunit.</text>
</comment>
<dbReference type="PANTHER" id="PTHR10619">
    <property type="entry name" value="F-ACTIN-CAPPING PROTEIN SUBUNIT BETA"/>
    <property type="match status" value="1"/>
</dbReference>
<dbReference type="SUPFAM" id="SSF90096">
    <property type="entry name" value="Subunits of heterodimeric actin filament capping protein Capz"/>
    <property type="match status" value="1"/>
</dbReference>
<evidence type="ECO:0000256" key="4">
    <source>
        <dbReference type="ARBA" id="ARBA00022467"/>
    </source>
</evidence>
<dbReference type="GO" id="GO:1904600">
    <property type="term" value="P:mating projection actin fusion focus assembly"/>
    <property type="evidence" value="ECO:0007669"/>
    <property type="project" value="EnsemblFungi"/>
</dbReference>
<protein>
    <recommendedName>
        <fullName evidence="3 8">F-actin-capping protein subunit beta</fullName>
    </recommendedName>
</protein>
<comment type="subcellular location">
    <subcellularLocation>
        <location evidence="1 8">Cytoplasm</location>
        <location evidence="1 8">Cytoskeleton</location>
    </subcellularLocation>
</comment>
<dbReference type="GO" id="GO:0000131">
    <property type="term" value="C:incipient cellular bud site"/>
    <property type="evidence" value="ECO:0007669"/>
    <property type="project" value="EnsemblFungi"/>
</dbReference>
<dbReference type="GO" id="GO:0005934">
    <property type="term" value="C:cellular bud tip"/>
    <property type="evidence" value="ECO:0007669"/>
    <property type="project" value="EnsemblFungi"/>
</dbReference>
<sequence>MSATASTPTTPTTPTTPAALTEIGSLEAALDLLRRLPPQNISTNLLRLLRLLPHHTASLLNTVDLPTKPAVCPVTSREYLVCDYNRDGDSYRSPWSGDYDPPTEGLKPSEERRKLEVVANEAFDTYRSLYYEGGVSSVYVWDVPEGGFMAAVLIKKETEAEGLRGGQWDAIHVIEVSVADNNATYKLTTTVILHLDSVVPKLDEFMLAGSITRQSEQTIPLSTSSNSEHVANMGRLVEEMESRMRNNLQEIYFGKTHDLVNEIRPVMPAGFLRQQADLQREMAGRLAGSLNLRSSRTEG</sequence>
<dbReference type="Gene3D" id="3.90.1150.210">
    <property type="entry name" value="F-actin capping protein, beta subunit"/>
    <property type="match status" value="1"/>
</dbReference>
<evidence type="ECO:0000256" key="1">
    <source>
        <dbReference type="ARBA" id="ARBA00004245"/>
    </source>
</evidence>
<comment type="similarity">
    <text evidence="2 8">Belongs to the F-actin-capping protein beta subunit family.</text>
</comment>
<dbReference type="GO" id="GO:0005634">
    <property type="term" value="C:nucleus"/>
    <property type="evidence" value="ECO:0007669"/>
    <property type="project" value="EnsemblFungi"/>
</dbReference>
<dbReference type="GO" id="GO:0030447">
    <property type="term" value="P:filamentous growth"/>
    <property type="evidence" value="ECO:0007669"/>
    <property type="project" value="EnsemblFungi"/>
</dbReference>
<keyword evidence="6 8" id="KW-0009">Actin-binding</keyword>
<keyword evidence="4 8" id="KW-0117">Actin capping</keyword>